<feature type="region of interest" description="Disordered" evidence="1">
    <location>
        <begin position="1"/>
        <end position="112"/>
    </location>
</feature>
<protein>
    <submittedName>
        <fullName evidence="3">Uncharacterized protein</fullName>
    </submittedName>
</protein>
<reference evidence="3" key="2">
    <citation type="submission" date="2020-04" db="EMBL/GenBank/DDBJ databases">
        <authorList>
            <consortium name="NCBI Genome Project"/>
        </authorList>
    </citation>
    <scope>NUCLEOTIDE SEQUENCE</scope>
    <source>
        <strain evidence="3">CBS 342.82</strain>
    </source>
</reference>
<evidence type="ECO:0000256" key="1">
    <source>
        <dbReference type="SAM" id="MobiDB-lite"/>
    </source>
</evidence>
<keyword evidence="2" id="KW-1185">Reference proteome</keyword>
<gene>
    <name evidence="3" type="ORF">K489DRAFT_366522</name>
</gene>
<evidence type="ECO:0000313" key="2">
    <source>
        <dbReference type="Proteomes" id="UP000504637"/>
    </source>
</evidence>
<accession>A0A6J3MK82</accession>
<sequence>MRFISRKSFAFSSGRRRRRKEEKKEKKKKKKKRKRKRTAPTTSREQATSTTCVQEGYGRSSQPEQERTTDVREACGESSGGHPGHDSDGIGARRKSRTMRWYPHLRTGDSHARGRDDSIIIITVPRSQRSLDLPTSPAYESQKFYREEQAYDRDLDAPTERSGEKRHKEL</sequence>
<dbReference type="GeneID" id="54360588"/>
<reference evidence="3" key="3">
    <citation type="submission" date="2025-08" db="UniProtKB">
        <authorList>
            <consortium name="RefSeq"/>
        </authorList>
    </citation>
    <scope>IDENTIFICATION</scope>
    <source>
        <strain evidence="3">CBS 342.82</strain>
    </source>
</reference>
<feature type="compositionally biased region" description="Basic and acidic residues" evidence="1">
    <location>
        <begin position="64"/>
        <end position="75"/>
    </location>
</feature>
<name>A0A6J3MK82_9PEZI</name>
<reference evidence="3" key="1">
    <citation type="submission" date="2020-01" db="EMBL/GenBank/DDBJ databases">
        <authorList>
            <consortium name="DOE Joint Genome Institute"/>
            <person name="Haridas S."/>
            <person name="Albert R."/>
            <person name="Binder M."/>
            <person name="Bloem J."/>
            <person name="Labutti K."/>
            <person name="Salamov A."/>
            <person name="Andreopoulos B."/>
            <person name="Baker S.E."/>
            <person name="Barry K."/>
            <person name="Bills G."/>
            <person name="Bluhm B.H."/>
            <person name="Cannon C."/>
            <person name="Castanera R."/>
            <person name="Culley D.E."/>
            <person name="Daum C."/>
            <person name="Ezra D."/>
            <person name="Gonzalez J.B."/>
            <person name="Henrissat B."/>
            <person name="Kuo A."/>
            <person name="Liang C."/>
            <person name="Lipzen A."/>
            <person name="Lutzoni F."/>
            <person name="Magnuson J."/>
            <person name="Mondo S."/>
            <person name="Nolan M."/>
            <person name="Ohm R."/>
            <person name="Pangilinan J."/>
            <person name="Park H.-J."/>
            <person name="Ramirez L."/>
            <person name="Alfaro M."/>
            <person name="Sun H."/>
            <person name="Tritt A."/>
            <person name="Yoshinaga Y."/>
            <person name="Zwiers L.-H."/>
            <person name="Turgeon B.G."/>
            <person name="Goodwin S.B."/>
            <person name="Spatafora J.W."/>
            <person name="Crous P.W."/>
            <person name="Grigoriev I.V."/>
        </authorList>
    </citation>
    <scope>NUCLEOTIDE SEQUENCE</scope>
    <source>
        <strain evidence="3">CBS 342.82</strain>
    </source>
</reference>
<dbReference type="RefSeq" id="XP_033464398.1">
    <property type="nucleotide sequence ID" value="XM_033602788.1"/>
</dbReference>
<feature type="compositionally biased region" description="Basic and acidic residues" evidence="1">
    <location>
        <begin position="143"/>
        <end position="170"/>
    </location>
</feature>
<proteinExistence type="predicted"/>
<feature type="compositionally biased region" description="Basic residues" evidence="1">
    <location>
        <begin position="14"/>
        <end position="38"/>
    </location>
</feature>
<evidence type="ECO:0000313" key="3">
    <source>
        <dbReference type="RefSeq" id="XP_033464398.1"/>
    </source>
</evidence>
<feature type="compositionally biased region" description="Polar residues" evidence="1">
    <location>
        <begin position="39"/>
        <end position="63"/>
    </location>
</feature>
<dbReference type="AlphaFoldDB" id="A0A6J3MK82"/>
<feature type="region of interest" description="Disordered" evidence="1">
    <location>
        <begin position="127"/>
        <end position="170"/>
    </location>
</feature>
<dbReference type="Proteomes" id="UP000504637">
    <property type="component" value="Unplaced"/>
</dbReference>
<organism evidence="3">
    <name type="scientific">Dissoconium aciculare CBS 342.82</name>
    <dbReference type="NCBI Taxonomy" id="1314786"/>
    <lineage>
        <taxon>Eukaryota</taxon>
        <taxon>Fungi</taxon>
        <taxon>Dikarya</taxon>
        <taxon>Ascomycota</taxon>
        <taxon>Pezizomycotina</taxon>
        <taxon>Dothideomycetes</taxon>
        <taxon>Dothideomycetidae</taxon>
        <taxon>Mycosphaerellales</taxon>
        <taxon>Dissoconiaceae</taxon>
        <taxon>Dissoconium</taxon>
    </lineage>
</organism>